<evidence type="ECO:0000256" key="7">
    <source>
        <dbReference type="SAM" id="SignalP"/>
    </source>
</evidence>
<evidence type="ECO:0000256" key="6">
    <source>
        <dbReference type="PROSITE-ProRule" id="PRU00076"/>
    </source>
</evidence>
<comment type="caution">
    <text evidence="6">Lacks conserved residue(s) required for the propagation of feature annotation.</text>
</comment>
<evidence type="ECO:0000256" key="4">
    <source>
        <dbReference type="ARBA" id="ARBA00023157"/>
    </source>
</evidence>
<feature type="domain" description="CUB" evidence="8">
    <location>
        <begin position="1117"/>
        <end position="1233"/>
    </location>
</feature>
<evidence type="ECO:0000256" key="3">
    <source>
        <dbReference type="ARBA" id="ARBA00022737"/>
    </source>
</evidence>
<accession>A0AAV2I929</accession>
<dbReference type="FunFam" id="2.10.25.10:FF:000005">
    <property type="entry name" value="Fibrillin 2"/>
    <property type="match status" value="1"/>
</dbReference>
<feature type="domain" description="EGF-like" evidence="9">
    <location>
        <begin position="1938"/>
        <end position="1980"/>
    </location>
</feature>
<feature type="domain" description="EGF-like" evidence="9">
    <location>
        <begin position="2069"/>
        <end position="2111"/>
    </location>
</feature>
<evidence type="ECO:0000313" key="11">
    <source>
        <dbReference type="Proteomes" id="UP001497497"/>
    </source>
</evidence>
<keyword evidence="4" id="KW-1015">Disulfide bond</keyword>
<keyword evidence="2 7" id="KW-0732">Signal</keyword>
<dbReference type="InterPro" id="IPR000152">
    <property type="entry name" value="EGF-type_Asp/Asn_hydroxyl_site"/>
</dbReference>
<dbReference type="InterPro" id="IPR000859">
    <property type="entry name" value="CUB_dom"/>
</dbReference>
<dbReference type="Gene3D" id="2.60.120.290">
    <property type="entry name" value="Spermadhesin, CUB domain"/>
    <property type="match status" value="6"/>
</dbReference>
<feature type="domain" description="EGF-like" evidence="9">
    <location>
        <begin position="943"/>
        <end position="984"/>
    </location>
</feature>
<dbReference type="PROSITE" id="PS01187">
    <property type="entry name" value="EGF_CA"/>
    <property type="match status" value="11"/>
</dbReference>
<keyword evidence="5" id="KW-0325">Glycoprotein</keyword>
<comment type="caution">
    <text evidence="10">The sequence shown here is derived from an EMBL/GenBank/DDBJ whole genome shotgun (WGS) entry which is preliminary data.</text>
</comment>
<dbReference type="InterPro" id="IPR009030">
    <property type="entry name" value="Growth_fac_rcpt_cys_sf"/>
</dbReference>
<feature type="domain" description="EGF-like" evidence="9">
    <location>
        <begin position="1074"/>
        <end position="1113"/>
    </location>
</feature>
<dbReference type="Gene3D" id="2.10.25.10">
    <property type="entry name" value="Laminin"/>
    <property type="match status" value="8"/>
</dbReference>
<dbReference type="Pfam" id="PF07645">
    <property type="entry name" value="EGF_CA"/>
    <property type="match status" value="11"/>
</dbReference>
<dbReference type="FunFam" id="2.60.120.290:FF:000013">
    <property type="entry name" value="Membrane frizzled-related protein"/>
    <property type="match status" value="3"/>
</dbReference>
<protein>
    <submittedName>
        <fullName evidence="10">Uncharacterized protein</fullName>
    </submittedName>
</protein>
<feature type="chain" id="PRO_5043460998" evidence="7">
    <location>
        <begin position="24"/>
        <end position="2165"/>
    </location>
</feature>
<dbReference type="SMART" id="SM00181">
    <property type="entry name" value="EGF"/>
    <property type="match status" value="31"/>
</dbReference>
<evidence type="ECO:0000256" key="5">
    <source>
        <dbReference type="ARBA" id="ARBA00023180"/>
    </source>
</evidence>
<dbReference type="SMART" id="SM00179">
    <property type="entry name" value="EGF_CA"/>
    <property type="match status" value="14"/>
</dbReference>
<dbReference type="PROSITE" id="PS00022">
    <property type="entry name" value="EGF_1"/>
    <property type="match status" value="1"/>
</dbReference>
<feature type="domain" description="EGF-like" evidence="9">
    <location>
        <begin position="2026"/>
        <end position="2068"/>
    </location>
</feature>
<feature type="domain" description="CUB" evidence="8">
    <location>
        <begin position="31"/>
        <end position="142"/>
    </location>
</feature>
<dbReference type="InterPro" id="IPR002049">
    <property type="entry name" value="LE_dom"/>
</dbReference>
<keyword evidence="1 6" id="KW-0245">EGF-like domain</keyword>
<dbReference type="InterPro" id="IPR001881">
    <property type="entry name" value="EGF-like_Ca-bd_dom"/>
</dbReference>
<sequence length="2165" mass="240213">MSASLLKDVYVLVLLCFLQQGLIQQTNCSECGGTLIQENGVILSPNYPNNYANYLACKWTIKAKENQIIDLRFKRFDTEQTYMCYDTVEVFDGNKLTTFCGSKPQAVLTKISLRSKRNVMVVNFNSDGSESRPGFLATYWMHECPQFSYGPDTCNKTCQCVPENSVQCDNVNGTCYCQSGWTSHDCSVDIDECRNAPNELCPGENQDCVNTPGGYLCDCRRGLVKNVTGHCQDPKQCVEKKCSHMCGVVSTNPWTEVCYCPNGMELDPVDDKTCVECDGWSYGKDCTLKCQCDPNRASTCDSFSGECQCKPGWASPGCTNINECALNASSHICGSYGTCLDQLGTYNCMCHDQYEFFNGTCKKCGRELTETEGFIYRMVGSSDGSSFEQCYWTIRAPENHVISIRFTSFSMDSGFVKLYSGNGSKTAFATVTVSNKNHLFRSATNVLKIDDNFAKFPNFFNLTYWTHECDPFTHGDRCESRCDCLAEHTISCDSLDGNCVCASGWSGSSCTVDVNECAPCTSQCLRTPGCLCSQCPYDQNCYNHEGTFECVCKEGLLFKPTGKCGACPHLTYSENCSKTCDCVQNHTLSCDATFGTCKCKPGWESHDCSVDINECFSYRFECPSQFAYCENLPGSYACHCFDGLEMDEDRNCAVKNNDSNCTSSHCPGVCVQMTTDSEDKEMCYCPLGEVFDGTRCNLCGDFTYGVNCNSTCDCVRDNTELCHRSTGQCFCKHQFHGPDCSIDVDECSSLYTRYCGSHQHCVNTVGGYSCECNPGYRAETNGQCYFAGCDLFLNDTTGEVKTMVYPENYTNSLNCSWTIQVEKGHRITLNFLSYNVFPGCEDLLEIYDGASFSDSLLGVYCDNSPGKVQSTQNALYLRFITDKDKNDLGFSAFYYSYECLPLFYSENCSVPCDCVSDNTEDCDKENGMCSCKKGWQSHDCSVDVDECTEHPEYCGEYTKCNNLNGSFECHCLEGFNQNSNATCYAPLSNRCENTSCSGTCIKFSSSDNEPVEQCYCPRGYELVEDHCRDCTNMTYGYNCESYCSCDHDKTLACDKVTGKCLCKRGWTSQNCSTDVDECQRVKCDARSNCTNTPGSYECQCVPGYERAPNGYCVQEGCIQSFTNQTGSLKSPNFPKLPEDGAVCYWTIAAGEHEVIQLSFSVINFNQNCGHDVITIYDGNDTKSPILGHYCQSQTASILIKNPIISSSNSMLITFANDRPLGASRAFVASYEFLDCPDWTYTKNCSKPCACVQANTLRCDKENGQCHCKPGWTSGNCSVDINECSSPSICRDYSDCVNFDGGYECKAKQGLHFLQSNNAAQVEPGAECTQRSCSHLCAKVTKDNKTAEQCYCPSGTMLVGDTCQACTNLTYGPECAFSCPCVIPNTASCDARTGACHCQSGWVNSDCSEDYDDCYRAFCRSNTYCVDFLGRYECQCYSGYEEMGNACIYKGCEKNLSDPTGVILSPGYPHSYVNNARCYWHITVGQGKVIELNITRFDVPECDNDHLDIYDGNSSSAPKLIQLCRNFNSKVLVSSSNSMYLTFTSDYSVSGMGFHISYKSYECPDWTYPYNCTIPCNCVINNTKYCDRKSGQCVCEEGWTSDDCSRDIDECYHNPKACPDYSTCNNFAGGHECLCYDGLERITNTSCQVEPQRNCTERSCSHVCAKVMTDNQTFVETCYCPIGTVLDGDTCQHCPNLTYGQDCSLTCKCNENTTSSCNGLTGDCYCKEGWSSSDCSLDIDECYSTCRRSHMLCRNTPGSYECTCSHGYVFNAAWDCVYDGCQRNLTKQEGYFESPKYPVGYDNNDHCSYKITVAQGLVISLNFHELDVESYPKCTHDYIAIYDGLTTMDALIGRYCGYLKPGIIRSSRNKMLIEFISDRFYTEHGFYADYIGHACSNFTYGETCSNACICNQNNSLFCDNLSGVCVCKDGWMGLSCTEDVDECQVHSSSFCTSHSNCVNRIGGYECICQIGFVKNATGHCHECKEGRYGDECLNVCQCSREFTVSCNNVDGTCACKNGWKGSDCSVDIDECSEKLVTCPRHTTCINTLGAYFCGCLQGFVQNNLTGICEDIDECINEESPSCEHICINTEGGFRCSCVPGYQIDLKDVTRCTECEDGKFGKQCLQTCQCNSENTFYCKKSDGTCLCKPGWSGTHCSDGKDSPLIGQ</sequence>
<dbReference type="InterPro" id="IPR018097">
    <property type="entry name" value="EGF_Ca-bd_CS"/>
</dbReference>
<name>A0AAV2I929_LYMST</name>
<dbReference type="CDD" id="cd00041">
    <property type="entry name" value="CUB"/>
    <property type="match status" value="6"/>
</dbReference>
<dbReference type="SMART" id="SM00042">
    <property type="entry name" value="CUB"/>
    <property type="match status" value="6"/>
</dbReference>
<evidence type="ECO:0000259" key="8">
    <source>
        <dbReference type="PROSITE" id="PS01180"/>
    </source>
</evidence>
<feature type="domain" description="CUB" evidence="8">
    <location>
        <begin position="1451"/>
        <end position="1560"/>
    </location>
</feature>
<dbReference type="SUPFAM" id="SSF57184">
    <property type="entry name" value="Growth factor receptor domain"/>
    <property type="match status" value="1"/>
</dbReference>
<keyword evidence="3" id="KW-0677">Repeat</keyword>
<dbReference type="GO" id="GO:0005509">
    <property type="term" value="F:calcium ion binding"/>
    <property type="evidence" value="ECO:0007669"/>
    <property type="project" value="InterPro"/>
</dbReference>
<dbReference type="FunFam" id="2.10.25.10:FF:000038">
    <property type="entry name" value="Fibrillin 2"/>
    <property type="match status" value="1"/>
</dbReference>
<feature type="domain" description="CUB" evidence="8">
    <location>
        <begin position="789"/>
        <end position="897"/>
    </location>
</feature>
<dbReference type="EMBL" id="CAXITT010000540">
    <property type="protein sequence ID" value="CAL1543309.1"/>
    <property type="molecule type" value="Genomic_DNA"/>
</dbReference>
<dbReference type="PANTHER" id="PTHR46908">
    <property type="entry name" value="CUBILIN-LIKE PROTEIN"/>
    <property type="match status" value="1"/>
</dbReference>
<feature type="domain" description="EGF-like" evidence="9">
    <location>
        <begin position="320"/>
        <end position="362"/>
    </location>
</feature>
<keyword evidence="11" id="KW-1185">Reference proteome</keyword>
<gene>
    <name evidence="10" type="ORF">GSLYS_00016843001</name>
</gene>
<proteinExistence type="predicted"/>
<dbReference type="PROSITE" id="PS01180">
    <property type="entry name" value="CUB"/>
    <property type="match status" value="5"/>
</dbReference>
<dbReference type="InterPro" id="IPR052129">
    <property type="entry name" value="Spermadhesin-Link_domain"/>
</dbReference>
<dbReference type="CDD" id="cd00054">
    <property type="entry name" value="EGF_CA"/>
    <property type="match status" value="3"/>
</dbReference>
<feature type="domain" description="EGF-like" evidence="9">
    <location>
        <begin position="743"/>
        <end position="782"/>
    </location>
</feature>
<organism evidence="10 11">
    <name type="scientific">Lymnaea stagnalis</name>
    <name type="common">Great pond snail</name>
    <name type="synonym">Helix stagnalis</name>
    <dbReference type="NCBI Taxonomy" id="6523"/>
    <lineage>
        <taxon>Eukaryota</taxon>
        <taxon>Metazoa</taxon>
        <taxon>Spiralia</taxon>
        <taxon>Lophotrochozoa</taxon>
        <taxon>Mollusca</taxon>
        <taxon>Gastropoda</taxon>
        <taxon>Heterobranchia</taxon>
        <taxon>Euthyneura</taxon>
        <taxon>Panpulmonata</taxon>
        <taxon>Hygrophila</taxon>
        <taxon>Lymnaeoidea</taxon>
        <taxon>Lymnaeidae</taxon>
        <taxon>Lymnaea</taxon>
    </lineage>
</organism>
<evidence type="ECO:0000256" key="1">
    <source>
        <dbReference type="ARBA" id="ARBA00022536"/>
    </source>
</evidence>
<feature type="domain" description="EGF-like" evidence="9">
    <location>
        <begin position="1737"/>
        <end position="1776"/>
    </location>
</feature>
<dbReference type="SUPFAM" id="SSF49854">
    <property type="entry name" value="Spermadhesin, CUB domain"/>
    <property type="match status" value="6"/>
</dbReference>
<evidence type="ECO:0000259" key="9">
    <source>
        <dbReference type="PROSITE" id="PS50026"/>
    </source>
</evidence>
<feature type="signal peptide" evidence="7">
    <location>
        <begin position="1"/>
        <end position="23"/>
    </location>
</feature>
<dbReference type="Pfam" id="PF00431">
    <property type="entry name" value="CUB"/>
    <property type="match status" value="6"/>
</dbReference>
<dbReference type="PANTHER" id="PTHR46908:SF8">
    <property type="entry name" value="C-TYPE LECTIN DOMAIN-CONTAINING PROTEIN"/>
    <property type="match status" value="1"/>
</dbReference>
<dbReference type="Proteomes" id="UP001497497">
    <property type="component" value="Unassembled WGS sequence"/>
</dbReference>
<feature type="domain" description="CUB" evidence="8">
    <location>
        <begin position="1780"/>
        <end position="1892"/>
    </location>
</feature>
<evidence type="ECO:0000256" key="2">
    <source>
        <dbReference type="ARBA" id="ARBA00022729"/>
    </source>
</evidence>
<dbReference type="SUPFAM" id="SSF57196">
    <property type="entry name" value="EGF/Laminin"/>
    <property type="match status" value="5"/>
</dbReference>
<dbReference type="Gene3D" id="2.170.300.10">
    <property type="entry name" value="Tie2 ligand-binding domain superfamily"/>
    <property type="match status" value="4"/>
</dbReference>
<dbReference type="PROSITE" id="PS01186">
    <property type="entry name" value="EGF_2"/>
    <property type="match status" value="7"/>
</dbReference>
<dbReference type="PRINTS" id="PR00011">
    <property type="entry name" value="EGFLAMININ"/>
</dbReference>
<dbReference type="PROSITE" id="PS00010">
    <property type="entry name" value="ASX_HYDROXYL"/>
    <property type="match status" value="10"/>
</dbReference>
<dbReference type="InterPro" id="IPR000742">
    <property type="entry name" value="EGF"/>
</dbReference>
<evidence type="ECO:0000313" key="10">
    <source>
        <dbReference type="EMBL" id="CAL1543309.1"/>
    </source>
</evidence>
<reference evidence="10 11" key="1">
    <citation type="submission" date="2024-04" db="EMBL/GenBank/DDBJ databases">
        <authorList>
            <consortium name="Genoscope - CEA"/>
            <person name="William W."/>
        </authorList>
    </citation>
    <scope>NUCLEOTIDE SEQUENCE [LARGE SCALE GENOMIC DNA]</scope>
</reference>
<dbReference type="SMART" id="SM00180">
    <property type="entry name" value="EGF_Lam"/>
    <property type="match status" value="7"/>
</dbReference>
<dbReference type="InterPro" id="IPR035914">
    <property type="entry name" value="Sperma_CUB_dom_sf"/>
</dbReference>
<dbReference type="FunFam" id="2.60.120.290:FF:000005">
    <property type="entry name" value="Procollagen C-endopeptidase enhancer 1"/>
    <property type="match status" value="1"/>
</dbReference>
<dbReference type="InterPro" id="IPR049883">
    <property type="entry name" value="NOTCH1_EGF-like"/>
</dbReference>
<dbReference type="PROSITE" id="PS50026">
    <property type="entry name" value="EGF_3"/>
    <property type="match status" value="8"/>
</dbReference>